<sequence length="78" mass="8429">MNISALKNGFVNAKSKINNAMLVTSVALMTTPAFAATYNVTDLVDEFDDGEAPVGAMASASIELLIVRRIWKIIQRSI</sequence>
<evidence type="ECO:0000313" key="2">
    <source>
        <dbReference type="EMBL" id="XCD06617.1"/>
    </source>
</evidence>
<proteinExistence type="predicted"/>
<accession>A0AAU8B474</accession>
<protein>
    <submittedName>
        <fullName evidence="3">Uncharacterized protein</fullName>
    </submittedName>
</protein>
<organism evidence="3">
    <name type="scientific">Dulem virus 62</name>
    <dbReference type="NCBI Taxonomy" id="3145773"/>
    <lineage>
        <taxon>Viruses</taxon>
        <taxon>Monodnaviria</taxon>
        <taxon>Loebvirae</taxon>
        <taxon>Hofneiviricota</taxon>
        <taxon>Faserviricetes</taxon>
        <taxon>Tubulavirales</taxon>
        <taxon>Inoviridae</taxon>
        <taxon>Inovirus</taxon>
    </lineage>
</organism>
<dbReference type="EMBL" id="PP511701">
    <property type="protein sequence ID" value="XCD06687.1"/>
    <property type="molecule type" value="Genomic_DNA"/>
</dbReference>
<evidence type="ECO:0000313" key="1">
    <source>
        <dbReference type="EMBL" id="XCD05917.1"/>
    </source>
</evidence>
<dbReference type="EMBL" id="PP511692">
    <property type="protein sequence ID" value="XCD06617.1"/>
    <property type="molecule type" value="Genomic_DNA"/>
</dbReference>
<name>A0AAU8B474_9VIRU</name>
<reference evidence="3" key="1">
    <citation type="submission" date="2024-03" db="EMBL/GenBank/DDBJ databases">
        <title>Diverse circular DNA viruses in blood, oral, and fecal samples of captive lemurs.</title>
        <authorList>
            <person name="Paietta E.N."/>
            <person name="Kraberger S."/>
            <person name="Lund M.C."/>
            <person name="Custer J.M."/>
            <person name="Vargas K.M."/>
            <person name="Ehmke E.E."/>
            <person name="Yoder A.D."/>
            <person name="Varsani A."/>
        </authorList>
    </citation>
    <scope>NUCLEOTIDE SEQUENCE</scope>
    <source>
        <strain evidence="1">Duke_24SS_13</strain>
        <strain evidence="2">Duke_25SF_104</strain>
        <strain evidence="3">Duke_25SS_57</strain>
    </source>
</reference>
<evidence type="ECO:0000313" key="3">
    <source>
        <dbReference type="EMBL" id="XCD06687.1"/>
    </source>
</evidence>
<dbReference type="EMBL" id="PP511609">
    <property type="protein sequence ID" value="XCD05917.1"/>
    <property type="molecule type" value="Genomic_DNA"/>
</dbReference>